<evidence type="ECO:0000256" key="5">
    <source>
        <dbReference type="ARBA" id="ARBA00022989"/>
    </source>
</evidence>
<feature type="transmembrane region" description="Helical" evidence="7">
    <location>
        <begin position="94"/>
        <end position="110"/>
    </location>
</feature>
<evidence type="ECO:0000313" key="8">
    <source>
        <dbReference type="EMBL" id="MBC5621911.1"/>
    </source>
</evidence>
<keyword evidence="5 7" id="KW-1133">Transmembrane helix</keyword>
<dbReference type="Pfam" id="PF00953">
    <property type="entry name" value="Glycos_transf_4"/>
    <property type="match status" value="1"/>
</dbReference>
<dbReference type="RefSeq" id="WP_186976334.1">
    <property type="nucleotide sequence ID" value="NZ_JACOOH010000005.1"/>
</dbReference>
<sequence length="323" mass="36281">MIDWIYGFVLLLLFVMENIYFKIAERYKIMDIPNERSSHHTITLRGGGVIFYLGVLVYGLTFGFFAPWFLCGLTLVAVVSFMDDMHPLSAKLRLLVQTFALLLLLLQLGVHEVSWGYVIVALFVCLAVLNIYNFMDGINGITGGYSLVVLLALWGINAWVIQIAPAGFIPVVILSLLVFNFYNFRTRARCFSGDVGAVAIAFILLFLLGTFIMRTGEISVLILLGVYGVDGVLTIIHRLMLKENIGQPHRKHLYQLLANEAKIPHLSVSFFYMATQALVGGGYLLVLKYAPAYTLFYAIVSLVVLVAVYLPLRRKYYALLEEK</sequence>
<dbReference type="EMBL" id="JACOOH010000005">
    <property type="protein sequence ID" value="MBC5621911.1"/>
    <property type="molecule type" value="Genomic_DNA"/>
</dbReference>
<feature type="transmembrane region" description="Helical" evidence="7">
    <location>
        <begin position="292"/>
        <end position="312"/>
    </location>
</feature>
<feature type="transmembrane region" description="Helical" evidence="7">
    <location>
        <begin position="167"/>
        <end position="184"/>
    </location>
</feature>
<dbReference type="Proteomes" id="UP000646484">
    <property type="component" value="Unassembled WGS sequence"/>
</dbReference>
<evidence type="ECO:0000313" key="9">
    <source>
        <dbReference type="Proteomes" id="UP000646484"/>
    </source>
</evidence>
<evidence type="ECO:0000256" key="4">
    <source>
        <dbReference type="ARBA" id="ARBA00022692"/>
    </source>
</evidence>
<feature type="transmembrane region" description="Helical" evidence="7">
    <location>
        <begin position="6"/>
        <end position="21"/>
    </location>
</feature>
<keyword evidence="3" id="KW-0808">Transferase</keyword>
<dbReference type="InterPro" id="IPR000715">
    <property type="entry name" value="Glycosyl_transferase_4"/>
</dbReference>
<protein>
    <submittedName>
        <fullName evidence="8">Glycosyltransferase family 4 protein</fullName>
    </submittedName>
</protein>
<proteinExistence type="predicted"/>
<name>A0ABR7D1W5_9BACT</name>
<keyword evidence="2" id="KW-1003">Cell membrane</keyword>
<feature type="transmembrane region" description="Helical" evidence="7">
    <location>
        <begin position="191"/>
        <end position="212"/>
    </location>
</feature>
<feature type="transmembrane region" description="Helical" evidence="7">
    <location>
        <begin position="218"/>
        <end position="241"/>
    </location>
</feature>
<accession>A0ABR7D1W5</accession>
<gene>
    <name evidence="8" type="ORF">H8S64_12455</name>
</gene>
<dbReference type="PANTHER" id="PTHR22926:SF3">
    <property type="entry name" value="UNDECAPRENYL-PHOSPHATE ALPHA-N-ACETYLGLUCOSAMINYL 1-PHOSPHATE TRANSFERASE"/>
    <property type="match status" value="1"/>
</dbReference>
<comment type="subcellular location">
    <subcellularLocation>
        <location evidence="1">Cell membrane</location>
        <topology evidence="1">Multi-pass membrane protein</topology>
    </subcellularLocation>
</comment>
<evidence type="ECO:0000256" key="7">
    <source>
        <dbReference type="SAM" id="Phobius"/>
    </source>
</evidence>
<keyword evidence="9" id="KW-1185">Reference proteome</keyword>
<keyword evidence="6 7" id="KW-0472">Membrane</keyword>
<feature type="transmembrane region" description="Helical" evidence="7">
    <location>
        <begin position="142"/>
        <end position="161"/>
    </location>
</feature>
<evidence type="ECO:0000256" key="1">
    <source>
        <dbReference type="ARBA" id="ARBA00004651"/>
    </source>
</evidence>
<comment type="caution">
    <text evidence="8">The sequence shown here is derived from an EMBL/GenBank/DDBJ whole genome shotgun (WGS) entry which is preliminary data.</text>
</comment>
<evidence type="ECO:0000256" key="3">
    <source>
        <dbReference type="ARBA" id="ARBA00022679"/>
    </source>
</evidence>
<keyword evidence="4 7" id="KW-0812">Transmembrane</keyword>
<feature type="transmembrane region" description="Helical" evidence="7">
    <location>
        <begin position="116"/>
        <end position="135"/>
    </location>
</feature>
<reference evidence="8 9" key="1">
    <citation type="submission" date="2020-08" db="EMBL/GenBank/DDBJ databases">
        <title>Genome public.</title>
        <authorList>
            <person name="Liu C."/>
            <person name="Sun Q."/>
        </authorList>
    </citation>
    <scope>NUCLEOTIDE SEQUENCE [LARGE SCALE GENOMIC DNA]</scope>
    <source>
        <strain evidence="8 9">NSJ-56</strain>
    </source>
</reference>
<evidence type="ECO:0000256" key="2">
    <source>
        <dbReference type="ARBA" id="ARBA00022475"/>
    </source>
</evidence>
<organism evidence="8 9">
    <name type="scientific">Butyricimonas hominis</name>
    <dbReference type="NCBI Taxonomy" id="2763032"/>
    <lineage>
        <taxon>Bacteria</taxon>
        <taxon>Pseudomonadati</taxon>
        <taxon>Bacteroidota</taxon>
        <taxon>Bacteroidia</taxon>
        <taxon>Bacteroidales</taxon>
        <taxon>Odoribacteraceae</taxon>
        <taxon>Butyricimonas</taxon>
    </lineage>
</organism>
<dbReference type="PANTHER" id="PTHR22926">
    <property type="entry name" value="PHOSPHO-N-ACETYLMURAMOYL-PENTAPEPTIDE-TRANSFERASE"/>
    <property type="match status" value="1"/>
</dbReference>
<feature type="transmembrane region" description="Helical" evidence="7">
    <location>
        <begin position="262"/>
        <end position="286"/>
    </location>
</feature>
<evidence type="ECO:0000256" key="6">
    <source>
        <dbReference type="ARBA" id="ARBA00023136"/>
    </source>
</evidence>
<feature type="transmembrane region" description="Helical" evidence="7">
    <location>
        <begin position="42"/>
        <end position="59"/>
    </location>
</feature>
<dbReference type="CDD" id="cd06854">
    <property type="entry name" value="GT_WbpL_WbcO_like"/>
    <property type="match status" value="1"/>
</dbReference>
<feature type="transmembrane region" description="Helical" evidence="7">
    <location>
        <begin position="65"/>
        <end position="82"/>
    </location>
</feature>